<dbReference type="AlphaFoldDB" id="A0A5C6E848"/>
<name>A0A5C6E848_9BACT</name>
<comment type="caution">
    <text evidence="1">The sequence shown here is derived from an EMBL/GenBank/DDBJ whole genome shotgun (WGS) entry which is preliminary data.</text>
</comment>
<dbReference type="EMBL" id="SJPY01000001">
    <property type="protein sequence ID" value="TWU44988.1"/>
    <property type="molecule type" value="Genomic_DNA"/>
</dbReference>
<evidence type="ECO:0000313" key="2">
    <source>
        <dbReference type="Proteomes" id="UP000315471"/>
    </source>
</evidence>
<reference evidence="1 2" key="1">
    <citation type="submission" date="2019-02" db="EMBL/GenBank/DDBJ databases">
        <title>Deep-cultivation of Planctomycetes and their phenomic and genomic characterization uncovers novel biology.</title>
        <authorList>
            <person name="Wiegand S."/>
            <person name="Jogler M."/>
            <person name="Boedeker C."/>
            <person name="Pinto D."/>
            <person name="Vollmers J."/>
            <person name="Rivas-Marin E."/>
            <person name="Kohn T."/>
            <person name="Peeters S.H."/>
            <person name="Heuer A."/>
            <person name="Rast P."/>
            <person name="Oberbeckmann S."/>
            <person name="Bunk B."/>
            <person name="Jeske O."/>
            <person name="Meyerdierks A."/>
            <person name="Storesund J.E."/>
            <person name="Kallscheuer N."/>
            <person name="Luecker S."/>
            <person name="Lage O.M."/>
            <person name="Pohl T."/>
            <person name="Merkel B.J."/>
            <person name="Hornburger P."/>
            <person name="Mueller R.-W."/>
            <person name="Bruemmer F."/>
            <person name="Labrenz M."/>
            <person name="Spormann A.M."/>
            <person name="Op Den Camp H."/>
            <person name="Overmann J."/>
            <person name="Amann R."/>
            <person name="Jetten M.S.M."/>
            <person name="Mascher T."/>
            <person name="Medema M.H."/>
            <person name="Devos D.P."/>
            <person name="Kaster A.-K."/>
            <person name="Ovreas L."/>
            <person name="Rohde M."/>
            <person name="Galperin M.Y."/>
            <person name="Jogler C."/>
        </authorList>
    </citation>
    <scope>NUCLEOTIDE SEQUENCE [LARGE SCALE GENOMIC DNA]</scope>
    <source>
        <strain evidence="1 2">Q31b</strain>
    </source>
</reference>
<evidence type="ECO:0000313" key="1">
    <source>
        <dbReference type="EMBL" id="TWU44988.1"/>
    </source>
</evidence>
<dbReference type="Proteomes" id="UP000315471">
    <property type="component" value="Unassembled WGS sequence"/>
</dbReference>
<proteinExistence type="predicted"/>
<sequence>MLETCRNGFEVALDWRYRQAGRLYCLAGIYIHSTPRVQKLFQKSMVLAVPLGRVSNRGTGTQYLKLAVCWARGQRRWLLRGVKENRLGIALAIDRVKMR</sequence>
<protein>
    <submittedName>
        <fullName evidence="1">Uncharacterized protein</fullName>
    </submittedName>
</protein>
<keyword evidence="2" id="KW-1185">Reference proteome</keyword>
<organism evidence="1 2">
    <name type="scientific">Novipirellula aureliae</name>
    <dbReference type="NCBI Taxonomy" id="2527966"/>
    <lineage>
        <taxon>Bacteria</taxon>
        <taxon>Pseudomonadati</taxon>
        <taxon>Planctomycetota</taxon>
        <taxon>Planctomycetia</taxon>
        <taxon>Pirellulales</taxon>
        <taxon>Pirellulaceae</taxon>
        <taxon>Novipirellula</taxon>
    </lineage>
</organism>
<gene>
    <name evidence="1" type="ORF">Q31b_01590</name>
</gene>
<accession>A0A5C6E848</accession>